<keyword evidence="4" id="KW-1185">Reference proteome</keyword>
<keyword evidence="2" id="KW-1133">Transmembrane helix</keyword>
<accession>A0ABR4AG49</accession>
<organism evidence="3 4">
    <name type="scientific">Stereocaulon virgatum</name>
    <dbReference type="NCBI Taxonomy" id="373712"/>
    <lineage>
        <taxon>Eukaryota</taxon>
        <taxon>Fungi</taxon>
        <taxon>Dikarya</taxon>
        <taxon>Ascomycota</taxon>
        <taxon>Pezizomycotina</taxon>
        <taxon>Lecanoromycetes</taxon>
        <taxon>OSLEUM clade</taxon>
        <taxon>Lecanoromycetidae</taxon>
        <taxon>Lecanorales</taxon>
        <taxon>Lecanorineae</taxon>
        <taxon>Stereocaulaceae</taxon>
        <taxon>Stereocaulon</taxon>
    </lineage>
</organism>
<feature type="compositionally biased region" description="Low complexity" evidence="1">
    <location>
        <begin position="63"/>
        <end position="75"/>
    </location>
</feature>
<comment type="caution">
    <text evidence="3">The sequence shown here is derived from an EMBL/GenBank/DDBJ whole genome shotgun (WGS) entry which is preliminary data.</text>
</comment>
<feature type="compositionally biased region" description="Polar residues" evidence="1">
    <location>
        <begin position="122"/>
        <end position="133"/>
    </location>
</feature>
<feature type="compositionally biased region" description="Polar residues" evidence="1">
    <location>
        <begin position="84"/>
        <end position="110"/>
    </location>
</feature>
<feature type="compositionally biased region" description="Basic and acidic residues" evidence="1">
    <location>
        <begin position="165"/>
        <end position="180"/>
    </location>
</feature>
<name>A0ABR4AG49_9LECA</name>
<feature type="compositionally biased region" description="Basic and acidic residues" evidence="1">
    <location>
        <begin position="1"/>
        <end position="10"/>
    </location>
</feature>
<keyword evidence="2" id="KW-0472">Membrane</keyword>
<evidence type="ECO:0000313" key="4">
    <source>
        <dbReference type="Proteomes" id="UP001590950"/>
    </source>
</evidence>
<proteinExistence type="predicted"/>
<sequence length="550" mass="62392">MKKQPLRHEIQTYPAGRKVKKGGIYDDVGESPEKRASKQSASAEMEMSKLAPRHKGAREPARSVRTLRSTTRSSVPGEGHASAILNQRVTTIGTPEAQAQTRSGQGQSSDKLAVISPAAENQGMSGRLANQGSKRAAGRSRKRVVSQANNDEVKGDAASEQAAARGDEPTSNQDERHETSDQDSSFQESSSRTDSDDEDEQQVLDLFGQENDWKKIFEAARSVCGKKIRENRMPKLQTETIGTLMISIKEARTLYETLAHYKKMDQEPPDRTWENLECSVDAIEEQIKHDDISEAAAYTKRSEMIRDIYACAIPALVYLLSSCFTFYGLHPHGLHRFEALREIVRVQEIIILLCVKAKSWKAKPNTDDPIIKPTRSVISPYIRHMNEIFKSELAQKRRNWKMKQNALKTAKCEEEGIELSQRQREESTSNKGHRRGRIFEDVQRQREILRSSRNQIVKPALQSTQKSDHHRSHAMWTKEEEKELITQLKVGYKSGQTPEYRYLAILNARPLQNKLPEHVREQALALKPFMLEVYGALNPPVSLEWIESIV</sequence>
<feature type="region of interest" description="Disordered" evidence="1">
    <location>
        <begin position="1"/>
        <end position="200"/>
    </location>
</feature>
<keyword evidence="2" id="KW-0812">Transmembrane</keyword>
<dbReference type="Proteomes" id="UP001590950">
    <property type="component" value="Unassembled WGS sequence"/>
</dbReference>
<protein>
    <submittedName>
        <fullName evidence="3">Uncharacterized protein</fullName>
    </submittedName>
</protein>
<dbReference type="EMBL" id="JBEFKJ010000008">
    <property type="protein sequence ID" value="KAL2044789.1"/>
    <property type="molecule type" value="Genomic_DNA"/>
</dbReference>
<feature type="compositionally biased region" description="Low complexity" evidence="1">
    <location>
        <begin position="182"/>
        <end position="192"/>
    </location>
</feature>
<evidence type="ECO:0000313" key="3">
    <source>
        <dbReference type="EMBL" id="KAL2044789.1"/>
    </source>
</evidence>
<feature type="transmembrane region" description="Helical" evidence="2">
    <location>
        <begin position="308"/>
        <end position="329"/>
    </location>
</feature>
<evidence type="ECO:0000256" key="2">
    <source>
        <dbReference type="SAM" id="Phobius"/>
    </source>
</evidence>
<evidence type="ECO:0000256" key="1">
    <source>
        <dbReference type="SAM" id="MobiDB-lite"/>
    </source>
</evidence>
<gene>
    <name evidence="3" type="ORF">N7G274_002564</name>
</gene>
<reference evidence="3 4" key="1">
    <citation type="submission" date="2024-09" db="EMBL/GenBank/DDBJ databases">
        <title>Rethinking Asexuality: The Enigmatic Case of Functional Sexual Genes in Lepraria (Stereocaulaceae).</title>
        <authorList>
            <person name="Doellman M."/>
            <person name="Sun Y."/>
            <person name="Barcenas-Pena A."/>
            <person name="Lumbsch H.T."/>
            <person name="Grewe F."/>
        </authorList>
    </citation>
    <scope>NUCLEOTIDE SEQUENCE [LARGE SCALE GENOMIC DNA]</scope>
    <source>
        <strain evidence="3 4">Mercado 3170</strain>
    </source>
</reference>